<dbReference type="SUPFAM" id="SSF56300">
    <property type="entry name" value="Metallo-dependent phosphatases"/>
    <property type="match status" value="1"/>
</dbReference>
<dbReference type="EMBL" id="ANKE01000250">
    <property type="protein sequence ID" value="EPC74090.1"/>
    <property type="molecule type" value="Genomic_DNA"/>
</dbReference>
<feature type="domain" description="Calcineurin-like phosphoesterase" evidence="1">
    <location>
        <begin position="3"/>
        <end position="70"/>
    </location>
</feature>
<dbReference type="GO" id="GO:0016791">
    <property type="term" value="F:phosphatase activity"/>
    <property type="evidence" value="ECO:0007669"/>
    <property type="project" value="TreeGrafter"/>
</dbReference>
<dbReference type="PANTHER" id="PTHR42850">
    <property type="entry name" value="METALLOPHOSPHOESTERASE"/>
    <property type="match status" value="1"/>
</dbReference>
<dbReference type="InterPro" id="IPR050126">
    <property type="entry name" value="Ap4A_hydrolase"/>
</dbReference>
<dbReference type="Proteomes" id="UP000014244">
    <property type="component" value="Unassembled WGS sequence"/>
</dbReference>
<organism evidence="2 3">
    <name type="scientific">Lacticaseibacillus paracasei subsp. paracasei Lpp41</name>
    <dbReference type="NCBI Taxonomy" id="1256208"/>
    <lineage>
        <taxon>Bacteria</taxon>
        <taxon>Bacillati</taxon>
        <taxon>Bacillota</taxon>
        <taxon>Bacilli</taxon>
        <taxon>Lactobacillales</taxon>
        <taxon>Lactobacillaceae</taxon>
        <taxon>Lacticaseibacillus</taxon>
    </lineage>
</organism>
<proteinExistence type="predicted"/>
<gene>
    <name evidence="2" type="ORF">Lpp41_05038</name>
</gene>
<dbReference type="InterPro" id="IPR004843">
    <property type="entry name" value="Calcineurin-like_PHP"/>
</dbReference>
<reference evidence="2 3" key="1">
    <citation type="journal article" date="2013" name="PLoS ONE">
        <title>Lactobacillus paracasei comparative genomics: towards species pan-genome definition and exploitation of diversity.</title>
        <authorList>
            <person name="Smokvina T."/>
            <person name="Wels M."/>
            <person name="Polka J."/>
            <person name="Chervaux C."/>
            <person name="Brisse S."/>
            <person name="Boekhorst J."/>
            <person name="van Hylckama Vlieg J.E."/>
            <person name="Siezen R.J."/>
        </authorList>
    </citation>
    <scope>NUCLEOTIDE SEQUENCE [LARGE SCALE GENOMIC DNA]</scope>
    <source>
        <strain evidence="2 3">Lpp41</strain>
    </source>
</reference>
<dbReference type="Gene3D" id="3.60.21.10">
    <property type="match status" value="1"/>
</dbReference>
<evidence type="ECO:0000313" key="3">
    <source>
        <dbReference type="Proteomes" id="UP000014244"/>
    </source>
</evidence>
<evidence type="ECO:0000259" key="1">
    <source>
        <dbReference type="Pfam" id="PF00149"/>
    </source>
</evidence>
<dbReference type="Pfam" id="PF00149">
    <property type="entry name" value="Metallophos"/>
    <property type="match status" value="1"/>
</dbReference>
<feature type="non-terminal residue" evidence="2">
    <location>
        <position position="100"/>
    </location>
</feature>
<name>A0A829H8A3_LACPA</name>
<dbReference type="GO" id="GO:0005737">
    <property type="term" value="C:cytoplasm"/>
    <property type="evidence" value="ECO:0007669"/>
    <property type="project" value="TreeGrafter"/>
</dbReference>
<dbReference type="InterPro" id="IPR029052">
    <property type="entry name" value="Metallo-depent_PP-like"/>
</dbReference>
<dbReference type="AlphaFoldDB" id="A0A829H8A3"/>
<sequence>MTTIAILSDIHGNMTAFSAVIQDAKAHQADEYWFLGDLFLPGPGSDKLWATLHGLKPTHIVKGNWDDDLFWVLDGPVDLSQPTDVYFSRLVAYLWPHLTA</sequence>
<accession>A0A829H8A3</accession>
<evidence type="ECO:0000313" key="2">
    <source>
        <dbReference type="EMBL" id="EPC74090.1"/>
    </source>
</evidence>
<dbReference type="PANTHER" id="PTHR42850:SF2">
    <property type="entry name" value="BLL5683 PROTEIN"/>
    <property type="match status" value="1"/>
</dbReference>
<comment type="caution">
    <text evidence="2">The sequence shown here is derived from an EMBL/GenBank/DDBJ whole genome shotgun (WGS) entry which is preliminary data.</text>
</comment>
<protein>
    <submittedName>
        <fullName evidence="2">Diadenosine tetraphosphatase-like serine/threonine protein phosphatase</fullName>
    </submittedName>
</protein>